<protein>
    <submittedName>
        <fullName evidence="7">MFS transporter</fullName>
    </submittedName>
</protein>
<dbReference type="PROSITE" id="PS50850">
    <property type="entry name" value="MFS"/>
    <property type="match status" value="1"/>
</dbReference>
<evidence type="ECO:0000313" key="8">
    <source>
        <dbReference type="Proteomes" id="UP000824202"/>
    </source>
</evidence>
<keyword evidence="4 5" id="KW-0472">Membrane</keyword>
<dbReference type="GO" id="GO:0016020">
    <property type="term" value="C:membrane"/>
    <property type="evidence" value="ECO:0007669"/>
    <property type="project" value="UniProtKB-SubCell"/>
</dbReference>
<feature type="transmembrane region" description="Helical" evidence="5">
    <location>
        <begin position="136"/>
        <end position="153"/>
    </location>
</feature>
<dbReference type="EMBL" id="DXFT01000065">
    <property type="protein sequence ID" value="HIX03121.1"/>
    <property type="molecule type" value="Genomic_DNA"/>
</dbReference>
<feature type="transmembrane region" description="Helical" evidence="5">
    <location>
        <begin position="7"/>
        <end position="28"/>
    </location>
</feature>
<feature type="transmembrane region" description="Helical" evidence="5">
    <location>
        <begin position="358"/>
        <end position="379"/>
    </location>
</feature>
<dbReference type="AlphaFoldDB" id="A0A9D1UZ83"/>
<evidence type="ECO:0000313" key="7">
    <source>
        <dbReference type="EMBL" id="HIX03121.1"/>
    </source>
</evidence>
<dbReference type="Proteomes" id="UP000824202">
    <property type="component" value="Unassembled WGS sequence"/>
</dbReference>
<comment type="caution">
    <text evidence="7">The sequence shown here is derived from an EMBL/GenBank/DDBJ whole genome shotgun (WGS) entry which is preliminary data.</text>
</comment>
<evidence type="ECO:0000256" key="3">
    <source>
        <dbReference type="ARBA" id="ARBA00022989"/>
    </source>
</evidence>
<organism evidence="7 8">
    <name type="scientific">Candidatus Odoribacter faecigallinarum</name>
    <dbReference type="NCBI Taxonomy" id="2838706"/>
    <lineage>
        <taxon>Bacteria</taxon>
        <taxon>Pseudomonadati</taxon>
        <taxon>Bacteroidota</taxon>
        <taxon>Bacteroidia</taxon>
        <taxon>Bacteroidales</taxon>
        <taxon>Odoribacteraceae</taxon>
        <taxon>Odoribacter</taxon>
    </lineage>
</organism>
<evidence type="ECO:0000259" key="6">
    <source>
        <dbReference type="PROSITE" id="PS50850"/>
    </source>
</evidence>
<dbReference type="GO" id="GO:0022857">
    <property type="term" value="F:transmembrane transporter activity"/>
    <property type="evidence" value="ECO:0007669"/>
    <property type="project" value="InterPro"/>
</dbReference>
<feature type="transmembrane region" description="Helical" evidence="5">
    <location>
        <begin position="40"/>
        <end position="60"/>
    </location>
</feature>
<feature type="transmembrane region" description="Helical" evidence="5">
    <location>
        <begin position="336"/>
        <end position="352"/>
    </location>
</feature>
<proteinExistence type="predicted"/>
<feature type="domain" description="Major facilitator superfamily (MFS) profile" evidence="6">
    <location>
        <begin position="1"/>
        <end position="383"/>
    </location>
</feature>
<evidence type="ECO:0000256" key="1">
    <source>
        <dbReference type="ARBA" id="ARBA00004141"/>
    </source>
</evidence>
<feature type="transmembrane region" description="Helical" evidence="5">
    <location>
        <begin position="273"/>
        <end position="290"/>
    </location>
</feature>
<dbReference type="InterPro" id="IPR036259">
    <property type="entry name" value="MFS_trans_sf"/>
</dbReference>
<reference evidence="7" key="2">
    <citation type="submission" date="2021-04" db="EMBL/GenBank/DDBJ databases">
        <authorList>
            <person name="Gilroy R."/>
        </authorList>
    </citation>
    <scope>NUCLEOTIDE SEQUENCE</scope>
    <source>
        <strain evidence="7">23274</strain>
    </source>
</reference>
<dbReference type="SUPFAM" id="SSF103473">
    <property type="entry name" value="MFS general substrate transporter"/>
    <property type="match status" value="1"/>
</dbReference>
<feature type="transmembrane region" description="Helical" evidence="5">
    <location>
        <begin position="241"/>
        <end position="261"/>
    </location>
</feature>
<evidence type="ECO:0000256" key="2">
    <source>
        <dbReference type="ARBA" id="ARBA00022692"/>
    </source>
</evidence>
<feature type="transmembrane region" description="Helical" evidence="5">
    <location>
        <begin position="210"/>
        <end position="229"/>
    </location>
</feature>
<comment type="subcellular location">
    <subcellularLocation>
        <location evidence="1">Membrane</location>
        <topology evidence="1">Multi-pass membrane protein</topology>
    </subcellularLocation>
</comment>
<dbReference type="PANTHER" id="PTHR23530:SF1">
    <property type="entry name" value="PERMEASE, MAJOR FACILITATOR SUPERFAMILY-RELATED"/>
    <property type="match status" value="1"/>
</dbReference>
<dbReference type="Pfam" id="PF07690">
    <property type="entry name" value="MFS_1"/>
    <property type="match status" value="1"/>
</dbReference>
<accession>A0A9D1UZ83</accession>
<name>A0A9D1UZ83_9BACT</name>
<dbReference type="PROSITE" id="PS00216">
    <property type="entry name" value="SUGAR_TRANSPORT_1"/>
    <property type="match status" value="1"/>
</dbReference>
<keyword evidence="3 5" id="KW-1133">Transmembrane helix</keyword>
<evidence type="ECO:0000256" key="4">
    <source>
        <dbReference type="ARBA" id="ARBA00023136"/>
    </source>
</evidence>
<dbReference type="Gene3D" id="1.20.1250.20">
    <property type="entry name" value="MFS general substrate transporter like domains"/>
    <property type="match status" value="1"/>
</dbReference>
<dbReference type="InterPro" id="IPR020846">
    <property type="entry name" value="MFS_dom"/>
</dbReference>
<reference evidence="7" key="1">
    <citation type="journal article" date="2021" name="PeerJ">
        <title>Extensive microbial diversity within the chicken gut microbiome revealed by metagenomics and culture.</title>
        <authorList>
            <person name="Gilroy R."/>
            <person name="Ravi A."/>
            <person name="Getino M."/>
            <person name="Pursley I."/>
            <person name="Horton D.L."/>
            <person name="Alikhan N.F."/>
            <person name="Baker D."/>
            <person name="Gharbi K."/>
            <person name="Hall N."/>
            <person name="Watson M."/>
            <person name="Adriaenssens E.M."/>
            <person name="Foster-Nyarko E."/>
            <person name="Jarju S."/>
            <person name="Secka A."/>
            <person name="Antonio M."/>
            <person name="Oren A."/>
            <person name="Chaudhuri R.R."/>
            <person name="La Ragione R."/>
            <person name="Hildebrand F."/>
            <person name="Pallen M.J."/>
        </authorList>
    </citation>
    <scope>NUCLEOTIDE SEQUENCE</scope>
    <source>
        <strain evidence="7">23274</strain>
    </source>
</reference>
<feature type="transmembrane region" description="Helical" evidence="5">
    <location>
        <begin position="296"/>
        <end position="315"/>
    </location>
</feature>
<gene>
    <name evidence="7" type="ORF">H9863_03270</name>
</gene>
<evidence type="ECO:0000256" key="5">
    <source>
        <dbReference type="SAM" id="Phobius"/>
    </source>
</evidence>
<feature type="transmembrane region" description="Helical" evidence="5">
    <location>
        <begin position="67"/>
        <end position="85"/>
    </location>
</feature>
<dbReference type="InterPro" id="IPR053160">
    <property type="entry name" value="MFS_DHA3_Transporter"/>
</dbReference>
<keyword evidence="2 5" id="KW-0812">Transmembrane</keyword>
<dbReference type="InterPro" id="IPR005829">
    <property type="entry name" value="Sugar_transporter_CS"/>
</dbReference>
<sequence>MQRNINALYLIKVSKWFTLVMPIIVLFYEDNGLGMQEIFLLKSVYSIVSVALDIPTGYLADAWGRKNCLLAGCIIAFGGFATYSFSDTFMAFFLAEVLLGIGQSLISGADSALLYDSMQHYGREEEYLKYEGKVTMVGNFSEAFAGIFGGLLATVSLRLPFYCQAGIAFIGIPAALALTDFKGKTHIENPVKNILHILHYSLVQHKHLRYDILFSGIIGASTLTMAWFVQPVLMHIELPTGLFGVVWTVLNLVVGIAALYSDALSARLGINKTYLLILLFITGGYVAVALNLSYAALGILFLFYIVRGFATPILKGYINQQTFSEMRATVLSIRNFIIRLIFAAIAPVLGWLNDDFSLAFALQMAAVIIFIPGLVLLVLQWKK</sequence>
<dbReference type="PANTHER" id="PTHR23530">
    <property type="entry name" value="TRANSPORT PROTEIN-RELATED"/>
    <property type="match status" value="1"/>
</dbReference>
<dbReference type="InterPro" id="IPR011701">
    <property type="entry name" value="MFS"/>
</dbReference>